<gene>
    <name evidence="1" type="ORF">GCM10011354_18720</name>
</gene>
<dbReference type="AlphaFoldDB" id="A0A8J3EUP8"/>
<evidence type="ECO:0008006" key="3">
    <source>
        <dbReference type="Google" id="ProtNLM"/>
    </source>
</evidence>
<organism evidence="1 2">
    <name type="scientific">Egicoccus halophilus</name>
    <dbReference type="NCBI Taxonomy" id="1670830"/>
    <lineage>
        <taxon>Bacteria</taxon>
        <taxon>Bacillati</taxon>
        <taxon>Actinomycetota</taxon>
        <taxon>Nitriliruptoria</taxon>
        <taxon>Egicoccales</taxon>
        <taxon>Egicoccaceae</taxon>
        <taxon>Egicoccus</taxon>
    </lineage>
</organism>
<name>A0A8J3EUP8_9ACTN</name>
<sequence length="108" mass="11441">MTLLERPTDRVGDVLTFSGDVAVEIDDLRRPVAVFLPGRRRTVDLCVAKPSDGIREVARRSVARARGHWSDPVIVTDGRGTAVGIVPVARLLERLAAGSGQPAASATG</sequence>
<protein>
    <recommendedName>
        <fullName evidence="3">CBS domain-containing protein</fullName>
    </recommendedName>
</protein>
<evidence type="ECO:0000313" key="2">
    <source>
        <dbReference type="Proteomes" id="UP000650511"/>
    </source>
</evidence>
<accession>A0A8J3EUP8</accession>
<dbReference type="RefSeq" id="WP_130650562.1">
    <property type="nucleotide sequence ID" value="NZ_BMHA01000006.1"/>
</dbReference>
<reference evidence="1" key="1">
    <citation type="journal article" date="2014" name="Int. J. Syst. Evol. Microbiol.">
        <title>Complete genome sequence of Corynebacterium casei LMG S-19264T (=DSM 44701T), isolated from a smear-ripened cheese.</title>
        <authorList>
            <consortium name="US DOE Joint Genome Institute (JGI-PGF)"/>
            <person name="Walter F."/>
            <person name="Albersmeier A."/>
            <person name="Kalinowski J."/>
            <person name="Ruckert C."/>
        </authorList>
    </citation>
    <scope>NUCLEOTIDE SEQUENCE</scope>
    <source>
        <strain evidence="1">CGMCC 1.14988</strain>
    </source>
</reference>
<keyword evidence="2" id="KW-1185">Reference proteome</keyword>
<dbReference type="EMBL" id="BMHA01000006">
    <property type="protein sequence ID" value="GGI06364.1"/>
    <property type="molecule type" value="Genomic_DNA"/>
</dbReference>
<dbReference type="Proteomes" id="UP000650511">
    <property type="component" value="Unassembled WGS sequence"/>
</dbReference>
<reference evidence="1" key="2">
    <citation type="submission" date="2020-09" db="EMBL/GenBank/DDBJ databases">
        <authorList>
            <person name="Sun Q."/>
            <person name="Zhou Y."/>
        </authorList>
    </citation>
    <scope>NUCLEOTIDE SEQUENCE</scope>
    <source>
        <strain evidence="1">CGMCC 1.14988</strain>
    </source>
</reference>
<comment type="caution">
    <text evidence="1">The sequence shown here is derived from an EMBL/GenBank/DDBJ whole genome shotgun (WGS) entry which is preliminary data.</text>
</comment>
<proteinExistence type="predicted"/>
<evidence type="ECO:0000313" key="1">
    <source>
        <dbReference type="EMBL" id="GGI06364.1"/>
    </source>
</evidence>